<protein>
    <submittedName>
        <fullName evidence="1">Uncharacterized protein</fullName>
    </submittedName>
</protein>
<dbReference type="AlphaFoldDB" id="A0A0E9Y0E4"/>
<accession>A0A0E9Y0E4</accession>
<proteinExistence type="predicted"/>
<evidence type="ECO:0000313" key="1">
    <source>
        <dbReference type="EMBL" id="JAI08458.1"/>
    </source>
</evidence>
<reference evidence="1" key="1">
    <citation type="submission" date="2014-11" db="EMBL/GenBank/DDBJ databases">
        <authorList>
            <person name="Amaro Gonzalez C."/>
        </authorList>
    </citation>
    <scope>NUCLEOTIDE SEQUENCE</scope>
</reference>
<name>A0A0E9Y0E4_ANGAN</name>
<dbReference type="EMBL" id="GBXM01000120">
    <property type="protein sequence ID" value="JAI08458.1"/>
    <property type="molecule type" value="Transcribed_RNA"/>
</dbReference>
<sequence>MYGGAKPLKVLKTSDKILKSTQKDTGSQCSAAKTGVICSLYMLSHFIAFLWKDFF</sequence>
<organism evidence="1">
    <name type="scientific">Anguilla anguilla</name>
    <name type="common">European freshwater eel</name>
    <name type="synonym">Muraena anguilla</name>
    <dbReference type="NCBI Taxonomy" id="7936"/>
    <lineage>
        <taxon>Eukaryota</taxon>
        <taxon>Metazoa</taxon>
        <taxon>Chordata</taxon>
        <taxon>Craniata</taxon>
        <taxon>Vertebrata</taxon>
        <taxon>Euteleostomi</taxon>
        <taxon>Actinopterygii</taxon>
        <taxon>Neopterygii</taxon>
        <taxon>Teleostei</taxon>
        <taxon>Anguilliformes</taxon>
        <taxon>Anguillidae</taxon>
        <taxon>Anguilla</taxon>
    </lineage>
</organism>
<reference evidence="1" key="2">
    <citation type="journal article" date="2015" name="Fish Shellfish Immunol.">
        <title>Early steps in the European eel (Anguilla anguilla)-Vibrio vulnificus interaction in the gills: Role of the RtxA13 toxin.</title>
        <authorList>
            <person name="Callol A."/>
            <person name="Pajuelo D."/>
            <person name="Ebbesson L."/>
            <person name="Teles M."/>
            <person name="MacKenzie S."/>
            <person name="Amaro C."/>
        </authorList>
    </citation>
    <scope>NUCLEOTIDE SEQUENCE</scope>
</reference>